<dbReference type="PANTHER" id="PTHR45896:SF1">
    <property type="entry name" value="N-ALPHA-ACETYLTRANSFERASE 30"/>
    <property type="match status" value="1"/>
</dbReference>
<evidence type="ECO:0000259" key="4">
    <source>
        <dbReference type="PROSITE" id="PS51186"/>
    </source>
</evidence>
<dbReference type="CDD" id="cd04301">
    <property type="entry name" value="NAT_SF"/>
    <property type="match status" value="1"/>
</dbReference>
<keyword evidence="2 5" id="KW-0012">Acyltransferase</keyword>
<dbReference type="InterPro" id="IPR016181">
    <property type="entry name" value="Acyl_CoA_acyltransferase"/>
</dbReference>
<sequence length="176" mass="20385">MSTPEPLQNAPISYMTYEKETDLLPAIKLIECDLSEPYSIYTYRFFVHQWPQLCILAHTEEGEKTSCVGVIICKIEEHRRRMMDGYFADDREVLMRGYIGMVAVDKRCRGRGIGRTLVAMAVERMREAGAEEITLEAETGNRGALAMYEAMGFIREKRLYRYYISGADAYRLKLWL</sequence>
<reference evidence="5" key="1">
    <citation type="submission" date="2022-07" db="EMBL/GenBank/DDBJ databases">
        <title>Phylogenomic reconstructions and comparative analyses of Kickxellomycotina fungi.</title>
        <authorList>
            <person name="Reynolds N.K."/>
            <person name="Stajich J.E."/>
            <person name="Barry K."/>
            <person name="Grigoriev I.V."/>
            <person name="Crous P."/>
            <person name="Smith M.E."/>
        </authorList>
    </citation>
    <scope>NUCLEOTIDE SEQUENCE</scope>
    <source>
        <strain evidence="5">NBRC 105413</strain>
    </source>
</reference>
<dbReference type="EMBL" id="JANBOH010000211">
    <property type="protein sequence ID" value="KAJ1643883.1"/>
    <property type="molecule type" value="Genomic_DNA"/>
</dbReference>
<comment type="similarity">
    <text evidence="3">Belongs to the acetyltransferase family. MAK3 subfamily.</text>
</comment>
<evidence type="ECO:0000256" key="1">
    <source>
        <dbReference type="ARBA" id="ARBA00022679"/>
    </source>
</evidence>
<dbReference type="AlphaFoldDB" id="A0A9W7XI00"/>
<dbReference type="GO" id="GO:0031417">
    <property type="term" value="C:NatC complex"/>
    <property type="evidence" value="ECO:0007669"/>
    <property type="project" value="TreeGrafter"/>
</dbReference>
<dbReference type="PROSITE" id="PS51186">
    <property type="entry name" value="GNAT"/>
    <property type="match status" value="1"/>
</dbReference>
<dbReference type="EC" id="2.3.1.256" evidence="5"/>
<dbReference type="GO" id="GO:0120518">
    <property type="term" value="F:protein N-terminal-methionine acetyltransferase activity"/>
    <property type="evidence" value="ECO:0007669"/>
    <property type="project" value="UniProtKB-EC"/>
</dbReference>
<proteinExistence type="inferred from homology"/>
<dbReference type="SUPFAM" id="SSF55729">
    <property type="entry name" value="Acyl-CoA N-acyltransferases (Nat)"/>
    <property type="match status" value="1"/>
</dbReference>
<organism evidence="5 6">
    <name type="scientific">Coemansia asiatica</name>
    <dbReference type="NCBI Taxonomy" id="1052880"/>
    <lineage>
        <taxon>Eukaryota</taxon>
        <taxon>Fungi</taxon>
        <taxon>Fungi incertae sedis</taxon>
        <taxon>Zoopagomycota</taxon>
        <taxon>Kickxellomycotina</taxon>
        <taxon>Kickxellomycetes</taxon>
        <taxon>Kickxellales</taxon>
        <taxon>Kickxellaceae</taxon>
        <taxon>Coemansia</taxon>
    </lineage>
</organism>
<protein>
    <submittedName>
        <fullName evidence="5">N-alpha-acetyltransferase 30</fullName>
        <ecNumber evidence="5">2.3.1.256</ecNumber>
    </submittedName>
</protein>
<evidence type="ECO:0000313" key="5">
    <source>
        <dbReference type="EMBL" id="KAJ1643883.1"/>
    </source>
</evidence>
<dbReference type="PANTHER" id="PTHR45896">
    <property type="entry name" value="N-ALPHA-ACETYLTRANSFERASE 30"/>
    <property type="match status" value="1"/>
</dbReference>
<dbReference type="Pfam" id="PF00583">
    <property type="entry name" value="Acetyltransf_1"/>
    <property type="match status" value="1"/>
</dbReference>
<evidence type="ECO:0000256" key="2">
    <source>
        <dbReference type="ARBA" id="ARBA00023315"/>
    </source>
</evidence>
<gene>
    <name evidence="5" type="primary">NAA30</name>
    <name evidence="5" type="ORF">LPJ64_004395</name>
</gene>
<keyword evidence="6" id="KW-1185">Reference proteome</keyword>
<feature type="domain" description="N-acetyltransferase" evidence="4">
    <location>
        <begin position="15"/>
        <end position="176"/>
    </location>
</feature>
<dbReference type="Gene3D" id="3.40.630.30">
    <property type="match status" value="1"/>
</dbReference>
<dbReference type="InterPro" id="IPR044542">
    <property type="entry name" value="NAA30-like"/>
</dbReference>
<accession>A0A9W7XI00</accession>
<dbReference type="InterPro" id="IPR000182">
    <property type="entry name" value="GNAT_dom"/>
</dbReference>
<name>A0A9W7XI00_9FUNG</name>
<evidence type="ECO:0000313" key="6">
    <source>
        <dbReference type="Proteomes" id="UP001145021"/>
    </source>
</evidence>
<dbReference type="Proteomes" id="UP001145021">
    <property type="component" value="Unassembled WGS sequence"/>
</dbReference>
<evidence type="ECO:0000256" key="3">
    <source>
        <dbReference type="ARBA" id="ARBA00024025"/>
    </source>
</evidence>
<comment type="caution">
    <text evidence="5">The sequence shown here is derived from an EMBL/GenBank/DDBJ whole genome shotgun (WGS) entry which is preliminary data.</text>
</comment>
<keyword evidence="1 5" id="KW-0808">Transferase</keyword>